<sequence>MIISDDSGAPEFSTWHGDRDTWVDLAYPPPERTMLLRFEKEPSKWISLRTRGRGRGRREKESREYLWLGRPETPTGTFLVRPNGHAALREVLVEGKGRWSLRLLDHDRAREFAIEETIAGDGPDVLRYTGPEGWATITTRGKHPRVRLVRHPCGADAPPEELLDTVGEFECTDDGPELVGEHLFLLAGPTLLAIEEAQRWSLTVTPPPTAEPEDSGSHFVHLGLGRQTIALPKPDPSGPTLVELRRLDKNIPLGPTFLDATGGVTDTHLSMGTAREHRFLIDGDVDARRTTHVEVDGFGGRWEIRTMHPDQAHPLVERVRGNGHDVLRYSGPPALLSARSLDGLGGAIEGLGLDGYRWSTRTSRRDPIVVGLLGTGEHPDFVVSRHAGVWEVQVEPLAAARTFDRTITGVGSEIVRYTGPDANARLRVGSWRYVGFAEVNALGEGRTALDHAAVRGRGRPAGRGTRFAITAGLVHVQCSRDEPWRIRVG</sequence>
<name>A0A1T3NJG4_9ACTN</name>
<keyword evidence="2" id="KW-1185">Reference proteome</keyword>
<dbReference type="RefSeq" id="WP_078981738.1">
    <property type="nucleotide sequence ID" value="NZ_MWQN01000004.1"/>
</dbReference>
<reference evidence="1 2" key="1">
    <citation type="submission" date="2017-03" db="EMBL/GenBank/DDBJ databases">
        <title>Draft genome sequence of Streptomyces scabrisporus NF3, endophyte isolated from Amphipterygium adstringens.</title>
        <authorList>
            <person name="Vazquez M."/>
            <person name="Ceapa C.D."/>
            <person name="Rodriguez Luna D."/>
            <person name="Sanchez Esquivel S."/>
        </authorList>
    </citation>
    <scope>NUCLEOTIDE SEQUENCE [LARGE SCALE GENOMIC DNA]</scope>
    <source>
        <strain evidence="1 2">NF3</strain>
    </source>
</reference>
<accession>A0A1T3NJG4</accession>
<protein>
    <submittedName>
        <fullName evidence="1">Uncharacterized protein</fullName>
    </submittedName>
</protein>
<dbReference type="EMBL" id="MWQN01000004">
    <property type="protein sequence ID" value="OPC76977.1"/>
    <property type="molecule type" value="Genomic_DNA"/>
</dbReference>
<dbReference type="Proteomes" id="UP000190037">
    <property type="component" value="Unassembled WGS sequence"/>
</dbReference>
<evidence type="ECO:0000313" key="2">
    <source>
        <dbReference type="Proteomes" id="UP000190037"/>
    </source>
</evidence>
<comment type="caution">
    <text evidence="1">The sequence shown here is derived from an EMBL/GenBank/DDBJ whole genome shotgun (WGS) entry which is preliminary data.</text>
</comment>
<gene>
    <name evidence="1" type="ORF">B4N89_41030</name>
</gene>
<organism evidence="1 2">
    <name type="scientific">Embleya scabrispora</name>
    <dbReference type="NCBI Taxonomy" id="159449"/>
    <lineage>
        <taxon>Bacteria</taxon>
        <taxon>Bacillati</taxon>
        <taxon>Actinomycetota</taxon>
        <taxon>Actinomycetes</taxon>
        <taxon>Kitasatosporales</taxon>
        <taxon>Streptomycetaceae</taxon>
        <taxon>Embleya</taxon>
    </lineage>
</organism>
<dbReference type="OrthoDB" id="4290369at2"/>
<evidence type="ECO:0000313" key="1">
    <source>
        <dbReference type="EMBL" id="OPC76977.1"/>
    </source>
</evidence>
<proteinExistence type="predicted"/>
<dbReference type="AlphaFoldDB" id="A0A1T3NJG4"/>